<keyword evidence="3" id="KW-1133">Transmembrane helix</keyword>
<keyword evidence="1 3" id="KW-0472">Membrane</keyword>
<name>A0ABT7AEN9_9HYPH</name>
<feature type="compositionally biased region" description="Basic and acidic residues" evidence="2">
    <location>
        <begin position="28"/>
        <end position="50"/>
    </location>
</feature>
<proteinExistence type="inferred from homology"/>
<evidence type="ECO:0000313" key="5">
    <source>
        <dbReference type="Proteomes" id="UP001321492"/>
    </source>
</evidence>
<protein>
    <recommendedName>
        <fullName evidence="1">ATP synthase protein I</fullName>
    </recommendedName>
</protein>
<dbReference type="PIRSF" id="PIRSF032126">
    <property type="entry name" value="F0F1_ATP_synthase_subunit_I"/>
    <property type="match status" value="1"/>
</dbReference>
<evidence type="ECO:0000256" key="3">
    <source>
        <dbReference type="SAM" id="Phobius"/>
    </source>
</evidence>
<comment type="function">
    <text evidence="1">A possible function for this protein is to guide the assembly of the membrane sector of the ATPase enzyme complex.</text>
</comment>
<sequence length="123" mass="12804">MAHPDERTERSDEKPAERSQADLSARLKQLDDRLDRATGSGRSDDADKASHPMSNQGALGQAFRLSAEFVSGVIAGGALGLIVDKVFGSAPWGLIICLVLGFGAGLLNLARASGAFPGRGQKG</sequence>
<comment type="similarity">
    <text evidence="1">Belongs to the bacterial AtpI family.</text>
</comment>
<reference evidence="4 5" key="1">
    <citation type="submission" date="2023-05" db="EMBL/GenBank/DDBJ databases">
        <title>Chelatococcus sp. nov., a moderately thermophilic bacterium isolated from hot spring microbial mat.</title>
        <authorList>
            <person name="Hu C.-J."/>
            <person name="Li W.-J."/>
        </authorList>
    </citation>
    <scope>NUCLEOTIDE SEQUENCE [LARGE SCALE GENOMIC DNA]</scope>
    <source>
        <strain evidence="4 5">SYSU G07232</strain>
    </source>
</reference>
<evidence type="ECO:0000256" key="2">
    <source>
        <dbReference type="SAM" id="MobiDB-lite"/>
    </source>
</evidence>
<dbReference type="Pfam" id="PF09527">
    <property type="entry name" value="ATPase_gene1"/>
    <property type="match status" value="1"/>
</dbReference>
<evidence type="ECO:0000313" key="4">
    <source>
        <dbReference type="EMBL" id="MDJ1157835.1"/>
    </source>
</evidence>
<evidence type="ECO:0000256" key="1">
    <source>
        <dbReference type="PIRNR" id="PIRNR032126"/>
    </source>
</evidence>
<feature type="transmembrane region" description="Helical" evidence="3">
    <location>
        <begin position="89"/>
        <end position="110"/>
    </location>
</feature>
<dbReference type="RefSeq" id="WP_283739831.1">
    <property type="nucleotide sequence ID" value="NZ_JASJEV010000003.1"/>
</dbReference>
<feature type="compositionally biased region" description="Basic and acidic residues" evidence="2">
    <location>
        <begin position="1"/>
        <end position="20"/>
    </location>
</feature>
<keyword evidence="1" id="KW-0375">Hydrogen ion transport</keyword>
<feature type="transmembrane region" description="Helical" evidence="3">
    <location>
        <begin position="62"/>
        <end position="83"/>
    </location>
</feature>
<keyword evidence="5" id="KW-1185">Reference proteome</keyword>
<dbReference type="InterPro" id="IPR016989">
    <property type="entry name" value="Atp1_alphaprobac"/>
</dbReference>
<dbReference type="EMBL" id="JASJEV010000003">
    <property type="protein sequence ID" value="MDJ1157835.1"/>
    <property type="molecule type" value="Genomic_DNA"/>
</dbReference>
<dbReference type="Proteomes" id="UP001321492">
    <property type="component" value="Unassembled WGS sequence"/>
</dbReference>
<accession>A0ABT7AEN9</accession>
<comment type="caution">
    <text evidence="4">The sequence shown here is derived from an EMBL/GenBank/DDBJ whole genome shotgun (WGS) entry which is preliminary data.</text>
</comment>
<keyword evidence="3" id="KW-0812">Transmembrane</keyword>
<keyword evidence="1" id="KW-0813">Transport</keyword>
<keyword evidence="1" id="KW-0406">Ion transport</keyword>
<dbReference type="InterPro" id="IPR032820">
    <property type="entry name" value="ATPase_put"/>
</dbReference>
<gene>
    <name evidence="4" type="ORF">QNA08_06270</name>
</gene>
<organism evidence="4 5">
    <name type="scientific">Chelatococcus albus</name>
    <dbReference type="NCBI Taxonomy" id="3047466"/>
    <lineage>
        <taxon>Bacteria</taxon>
        <taxon>Pseudomonadati</taxon>
        <taxon>Pseudomonadota</taxon>
        <taxon>Alphaproteobacteria</taxon>
        <taxon>Hyphomicrobiales</taxon>
        <taxon>Chelatococcaceae</taxon>
        <taxon>Chelatococcus</taxon>
    </lineage>
</organism>
<feature type="region of interest" description="Disordered" evidence="2">
    <location>
        <begin position="1"/>
        <end position="55"/>
    </location>
</feature>